<dbReference type="AlphaFoldDB" id="A0A6M4WQK5"/>
<gene>
    <name evidence="3" type="ORF">G9272_23340</name>
</gene>
<evidence type="ECO:0000256" key="2">
    <source>
        <dbReference type="SAM" id="SignalP"/>
    </source>
</evidence>
<evidence type="ECO:0000313" key="3">
    <source>
        <dbReference type="EMBL" id="QJT02867.1"/>
    </source>
</evidence>
<dbReference type="Proteomes" id="UP000502665">
    <property type="component" value="Chromosome"/>
</dbReference>
<evidence type="ECO:0000313" key="4">
    <source>
        <dbReference type="Proteomes" id="UP000502665"/>
    </source>
</evidence>
<reference evidence="3" key="1">
    <citation type="submission" date="2020-03" db="EMBL/GenBank/DDBJ databases">
        <title>Molecular networking-based the target discovery of potent antiproliferative macrolactams: 5/6/7/16 polycyclic ansamycins and glycosylated trienomycin from Streptomyces cacaoi subsp. asoensis.</title>
        <authorList>
            <person name="Liu L.-L."/>
        </authorList>
    </citation>
    <scope>NUCLEOTIDE SEQUENCE [LARGE SCALE GENOMIC DNA]</scope>
    <source>
        <strain evidence="3">H2S5</strain>
    </source>
</reference>
<organism evidence="3 4">
    <name type="scientific">Streptomyces asoensis</name>
    <dbReference type="NCBI Taxonomy" id="249586"/>
    <lineage>
        <taxon>Bacteria</taxon>
        <taxon>Bacillati</taxon>
        <taxon>Actinomycetota</taxon>
        <taxon>Actinomycetes</taxon>
        <taxon>Kitasatosporales</taxon>
        <taxon>Streptomycetaceae</taxon>
        <taxon>Streptomyces</taxon>
    </lineage>
</organism>
<keyword evidence="2" id="KW-0732">Signal</keyword>
<feature type="compositionally biased region" description="Low complexity" evidence="1">
    <location>
        <begin position="159"/>
        <end position="169"/>
    </location>
</feature>
<name>A0A6M4WQK5_9ACTN</name>
<accession>A0A6M4WQK5</accession>
<dbReference type="Gene3D" id="2.30.30.40">
    <property type="entry name" value="SH3 Domains"/>
    <property type="match status" value="1"/>
</dbReference>
<feature type="signal peptide" evidence="2">
    <location>
        <begin position="1"/>
        <end position="23"/>
    </location>
</feature>
<proteinExistence type="predicted"/>
<evidence type="ECO:0000256" key="1">
    <source>
        <dbReference type="SAM" id="MobiDB-lite"/>
    </source>
</evidence>
<sequence>MRTTLALRTLAAALLTGGTLAGAALGTTAAAAPPTSGGDGNSSIRGTVVSRSELSVRQEPTTRSPVVAALAPGSHDRVQCRVKGQSVNGNPDWYWLFGAQGWASAAFVDTGGARVPDCADPCPRWKNGDWTNWDDPFTNSSFGVSASVTFSFSGSWSFSATGTSGTSSGDWEWVPVGR</sequence>
<feature type="chain" id="PRO_5039566528" evidence="2">
    <location>
        <begin position="24"/>
        <end position="178"/>
    </location>
</feature>
<dbReference type="EMBL" id="CP049838">
    <property type="protein sequence ID" value="QJT02867.1"/>
    <property type="molecule type" value="Genomic_DNA"/>
</dbReference>
<protein>
    <submittedName>
        <fullName evidence="3">SH3 domain-containing protein</fullName>
    </submittedName>
</protein>
<feature type="region of interest" description="Disordered" evidence="1">
    <location>
        <begin position="159"/>
        <end position="178"/>
    </location>
</feature>
<keyword evidence="4" id="KW-1185">Reference proteome</keyword>
<dbReference type="RefSeq" id="WP_171398351.1">
    <property type="nucleotide sequence ID" value="NZ_CP049838.1"/>
</dbReference>